<dbReference type="Gene3D" id="3.30.200.20">
    <property type="entry name" value="Phosphorylase Kinase, domain 1"/>
    <property type="match status" value="1"/>
</dbReference>
<evidence type="ECO:0000259" key="13">
    <source>
        <dbReference type="PROSITE" id="PS50026"/>
    </source>
</evidence>
<dbReference type="CDD" id="cd00054">
    <property type="entry name" value="EGF_CA"/>
    <property type="match status" value="1"/>
</dbReference>
<keyword evidence="6" id="KW-0067">ATP-binding</keyword>
<evidence type="ECO:0000256" key="11">
    <source>
        <dbReference type="SAM" id="SignalP"/>
    </source>
</evidence>
<feature type="transmembrane region" description="Helical" evidence="10">
    <location>
        <begin position="346"/>
        <end position="367"/>
    </location>
</feature>
<dbReference type="InterPro" id="IPR008271">
    <property type="entry name" value="Ser/Thr_kinase_AS"/>
</dbReference>
<dbReference type="PANTHER" id="PTHR27005">
    <property type="entry name" value="WALL-ASSOCIATED RECEPTOR KINASE-LIKE 21"/>
    <property type="match status" value="1"/>
</dbReference>
<keyword evidence="10" id="KW-0472">Membrane</keyword>
<comment type="subcellular location">
    <subcellularLocation>
        <location evidence="1">Membrane</location>
        <topology evidence="1">Single-pass type I membrane protein</topology>
    </subcellularLocation>
</comment>
<dbReference type="GO" id="GO:0005886">
    <property type="term" value="C:plasma membrane"/>
    <property type="evidence" value="ECO:0007669"/>
    <property type="project" value="TreeGrafter"/>
</dbReference>
<evidence type="ECO:0000256" key="7">
    <source>
        <dbReference type="ARBA" id="ARBA00023157"/>
    </source>
</evidence>
<dbReference type="PROSITE" id="PS00010">
    <property type="entry name" value="ASX_HYDROXYL"/>
    <property type="match status" value="1"/>
</dbReference>
<evidence type="ECO:0000256" key="1">
    <source>
        <dbReference type="ARBA" id="ARBA00004479"/>
    </source>
</evidence>
<evidence type="ECO:0000313" key="15">
    <source>
        <dbReference type="Proteomes" id="UP000006038"/>
    </source>
</evidence>
<dbReference type="Gramene" id="OB04G16970.1">
    <property type="protein sequence ID" value="OB04G16970.1"/>
    <property type="gene ID" value="OB04G16970"/>
</dbReference>
<evidence type="ECO:0000256" key="4">
    <source>
        <dbReference type="ARBA" id="ARBA00022729"/>
    </source>
</evidence>
<keyword evidence="7" id="KW-1015">Disulfide bond</keyword>
<dbReference type="AlphaFoldDB" id="J3LX22"/>
<protein>
    <recommendedName>
        <fullName evidence="16">Protein kinase domain-containing protein</fullName>
    </recommendedName>
</protein>
<dbReference type="PROSITE" id="PS00108">
    <property type="entry name" value="PROTEIN_KINASE_ST"/>
    <property type="match status" value="1"/>
</dbReference>
<dbReference type="KEGG" id="obr:102708614"/>
<keyword evidence="4 11" id="KW-0732">Signal</keyword>
<dbReference type="InterPro" id="IPR025287">
    <property type="entry name" value="WAK_GUB"/>
</dbReference>
<keyword evidence="9" id="KW-0245">EGF-like domain</keyword>
<dbReference type="Pfam" id="PF00069">
    <property type="entry name" value="Pkinase"/>
    <property type="match status" value="1"/>
</dbReference>
<dbReference type="eggNOG" id="ENOG502QQPF">
    <property type="taxonomic scope" value="Eukaryota"/>
</dbReference>
<evidence type="ECO:0000256" key="5">
    <source>
        <dbReference type="ARBA" id="ARBA00022741"/>
    </source>
</evidence>
<sequence length="740" mass="81273">MASHRALEILCLTVAFAAALLAGGTKGQCPNSKCGGLDIPYPFGIRSDNCSLPGFAIDCNNSIPFHGDVEVLGISLQPAQIRVMNAISSSCYNTTSKGMDSTRWELDLTSTPFMLSDTNKFTVIGCRTLAYIGNRDDADNYMSGCVSSCMQGDLSSATNGTCSGIGCCQTTIPNSLEFYQVWFDDTMNVTSRVYNRTPCSYAVLMESSNFSFSTTYLTSPLEFNNTYNGRAPVVLDWAIWSAPNCTEAKKNLTSYACKSQDSVCFSSVLQAYTCNCSKGYQGNPYLKGHDGCQDIDECEHPENYSCFGECRNNPGGFDCFCPPGTRGNYSIPGGCRKKFFTPKVQLSIGAAAIILSCLFGFLGWEVIRHKRSIKRQALLRQNDEFFQQNGGQLLLEMMKAEGNAGFTLYSRQEIEAATNNFSKVHIVGEGGQGTVYRAVLDGDAAAIKRCKEIDESRKMEFMQELVILCRVDHPNIVKLRGCCLQFEAPMLVYEFVQNKTLQELLDLQRSRRYHVTLGTRLRIAAESADALAHLHSLPHPVLHGDVKPANILLAEGLVAKVSDFGCSTIDEKTQAIAKGTPGYIDPDYLVEYQLTAKNDVYSFGVVLLELLTGKRPLSKERKSLTLMFQEAMADGTLVELLDSEIVDEASMRVINRTAVLAAQCLVVPGATRPAMTLVAAELRRLAAEDEVQRCPQPPLVLEDISFMEMGATTSTWYGDTKTSGVYSLEKKAVLSIEFAR</sequence>
<reference evidence="14" key="1">
    <citation type="journal article" date="2013" name="Nat. Commun.">
        <title>Whole-genome sequencing of Oryza brachyantha reveals mechanisms underlying Oryza genome evolution.</title>
        <authorList>
            <person name="Chen J."/>
            <person name="Huang Q."/>
            <person name="Gao D."/>
            <person name="Wang J."/>
            <person name="Lang Y."/>
            <person name="Liu T."/>
            <person name="Li B."/>
            <person name="Bai Z."/>
            <person name="Luis Goicoechea J."/>
            <person name="Liang C."/>
            <person name="Chen C."/>
            <person name="Zhang W."/>
            <person name="Sun S."/>
            <person name="Liao Y."/>
            <person name="Zhang X."/>
            <person name="Yang L."/>
            <person name="Song C."/>
            <person name="Wang M."/>
            <person name="Shi J."/>
            <person name="Liu G."/>
            <person name="Liu J."/>
            <person name="Zhou H."/>
            <person name="Zhou W."/>
            <person name="Yu Q."/>
            <person name="An N."/>
            <person name="Chen Y."/>
            <person name="Cai Q."/>
            <person name="Wang B."/>
            <person name="Liu B."/>
            <person name="Min J."/>
            <person name="Huang Y."/>
            <person name="Wu H."/>
            <person name="Li Z."/>
            <person name="Zhang Y."/>
            <person name="Yin Y."/>
            <person name="Song W."/>
            <person name="Jiang J."/>
            <person name="Jackson S.A."/>
            <person name="Wing R.A."/>
            <person name="Wang J."/>
            <person name="Chen M."/>
        </authorList>
    </citation>
    <scope>NUCLEOTIDE SEQUENCE [LARGE SCALE GENOMIC DNA]</scope>
    <source>
        <strain evidence="14">cv. IRGC 101232</strain>
    </source>
</reference>
<gene>
    <name evidence="14" type="primary">LOC102708614</name>
</gene>
<accession>J3LX22</accession>
<organism evidence="14">
    <name type="scientific">Oryza brachyantha</name>
    <name type="common">malo sina</name>
    <dbReference type="NCBI Taxonomy" id="4533"/>
    <lineage>
        <taxon>Eukaryota</taxon>
        <taxon>Viridiplantae</taxon>
        <taxon>Streptophyta</taxon>
        <taxon>Embryophyta</taxon>
        <taxon>Tracheophyta</taxon>
        <taxon>Spermatophyta</taxon>
        <taxon>Magnoliopsida</taxon>
        <taxon>Liliopsida</taxon>
        <taxon>Poales</taxon>
        <taxon>Poaceae</taxon>
        <taxon>BOP clade</taxon>
        <taxon>Oryzoideae</taxon>
        <taxon>Oryzeae</taxon>
        <taxon>Oryzinae</taxon>
        <taxon>Oryza</taxon>
    </lineage>
</organism>
<keyword evidence="10" id="KW-1133">Transmembrane helix</keyword>
<evidence type="ECO:0000256" key="3">
    <source>
        <dbReference type="ARBA" id="ARBA00022679"/>
    </source>
</evidence>
<comment type="caution">
    <text evidence="9">Lacks conserved residue(s) required for the propagation of feature annotation.</text>
</comment>
<dbReference type="GO" id="GO:0007166">
    <property type="term" value="P:cell surface receptor signaling pathway"/>
    <property type="evidence" value="ECO:0007669"/>
    <property type="project" value="InterPro"/>
</dbReference>
<proteinExistence type="predicted"/>
<dbReference type="FunFam" id="2.10.25.10:FF:000355">
    <property type="entry name" value="Wall-associated receptor kinase 3"/>
    <property type="match status" value="1"/>
</dbReference>
<dbReference type="OrthoDB" id="626167at2759"/>
<dbReference type="OMA" id="DISFMEM"/>
<evidence type="ECO:0000256" key="2">
    <source>
        <dbReference type="ARBA" id="ARBA00022527"/>
    </source>
</evidence>
<evidence type="ECO:0008006" key="16">
    <source>
        <dbReference type="Google" id="ProtNLM"/>
    </source>
</evidence>
<dbReference type="InterPro" id="IPR000742">
    <property type="entry name" value="EGF"/>
</dbReference>
<dbReference type="SMART" id="SM00179">
    <property type="entry name" value="EGF_CA"/>
    <property type="match status" value="1"/>
</dbReference>
<reference evidence="14" key="2">
    <citation type="submission" date="2013-04" db="UniProtKB">
        <authorList>
            <consortium name="EnsemblPlants"/>
        </authorList>
    </citation>
    <scope>IDENTIFICATION</scope>
</reference>
<dbReference type="PANTHER" id="PTHR27005:SF37">
    <property type="entry name" value="OS04G0367600 PROTEIN"/>
    <property type="match status" value="1"/>
</dbReference>
<keyword evidence="3" id="KW-0808">Transferase</keyword>
<dbReference type="InterPro" id="IPR011009">
    <property type="entry name" value="Kinase-like_dom_sf"/>
</dbReference>
<name>J3LX22_ORYBR</name>
<keyword evidence="8" id="KW-0325">Glycoprotein</keyword>
<dbReference type="InterPro" id="IPR001881">
    <property type="entry name" value="EGF-like_Ca-bd_dom"/>
</dbReference>
<dbReference type="Gene3D" id="2.10.25.10">
    <property type="entry name" value="Laminin"/>
    <property type="match status" value="1"/>
</dbReference>
<dbReference type="PROSITE" id="PS50026">
    <property type="entry name" value="EGF_3"/>
    <property type="match status" value="1"/>
</dbReference>
<evidence type="ECO:0000259" key="12">
    <source>
        <dbReference type="PROSITE" id="PS50011"/>
    </source>
</evidence>
<evidence type="ECO:0000313" key="14">
    <source>
        <dbReference type="EnsemblPlants" id="OB04G16970.1"/>
    </source>
</evidence>
<dbReference type="FunFam" id="3.30.200.20:FF:000582">
    <property type="entry name" value="Os04g0370900 protein"/>
    <property type="match status" value="1"/>
</dbReference>
<dbReference type="STRING" id="4533.J3LX22"/>
<dbReference type="HOGENOM" id="CLU_000288_43_5_1"/>
<evidence type="ECO:0000256" key="6">
    <source>
        <dbReference type="ARBA" id="ARBA00022840"/>
    </source>
</evidence>
<keyword evidence="5" id="KW-0547">Nucleotide-binding</keyword>
<dbReference type="PROSITE" id="PS01187">
    <property type="entry name" value="EGF_CA"/>
    <property type="match status" value="1"/>
</dbReference>
<keyword evidence="10" id="KW-0812">Transmembrane</keyword>
<feature type="chain" id="PRO_5003772840" description="Protein kinase domain-containing protein" evidence="11">
    <location>
        <begin position="28"/>
        <end position="740"/>
    </location>
</feature>
<dbReference type="SUPFAM" id="SSF56112">
    <property type="entry name" value="Protein kinase-like (PK-like)"/>
    <property type="match status" value="1"/>
</dbReference>
<dbReference type="PROSITE" id="PS50011">
    <property type="entry name" value="PROTEIN_KINASE_DOM"/>
    <property type="match status" value="1"/>
</dbReference>
<evidence type="ECO:0000256" key="9">
    <source>
        <dbReference type="PROSITE-ProRule" id="PRU00076"/>
    </source>
</evidence>
<evidence type="ECO:0000256" key="8">
    <source>
        <dbReference type="ARBA" id="ARBA00023180"/>
    </source>
</evidence>
<feature type="domain" description="Protein kinase" evidence="12">
    <location>
        <begin position="421"/>
        <end position="685"/>
    </location>
</feature>
<keyword evidence="2" id="KW-0418">Kinase</keyword>
<dbReference type="GeneID" id="102708614"/>
<dbReference type="FunFam" id="1.10.510.10:FF:000473">
    <property type="entry name" value="Putative wall-associated kinase"/>
    <property type="match status" value="1"/>
</dbReference>
<keyword evidence="2" id="KW-0723">Serine/threonine-protein kinase</keyword>
<dbReference type="SMART" id="SM00181">
    <property type="entry name" value="EGF"/>
    <property type="match status" value="2"/>
</dbReference>
<dbReference type="InterPro" id="IPR000152">
    <property type="entry name" value="EGF-type_Asp/Asn_hydroxyl_site"/>
</dbReference>
<keyword evidence="15" id="KW-1185">Reference proteome</keyword>
<dbReference type="SMART" id="SM00220">
    <property type="entry name" value="S_TKc"/>
    <property type="match status" value="1"/>
</dbReference>
<dbReference type="GO" id="GO:0030247">
    <property type="term" value="F:polysaccharide binding"/>
    <property type="evidence" value="ECO:0007669"/>
    <property type="project" value="InterPro"/>
</dbReference>
<dbReference type="GO" id="GO:0005509">
    <property type="term" value="F:calcium ion binding"/>
    <property type="evidence" value="ECO:0007669"/>
    <property type="project" value="InterPro"/>
</dbReference>
<dbReference type="InterPro" id="IPR045274">
    <property type="entry name" value="WAK-like"/>
</dbReference>
<dbReference type="EnsemblPlants" id="OB04G16970.1">
    <property type="protein sequence ID" value="OB04G16970.1"/>
    <property type="gene ID" value="OB04G16970"/>
</dbReference>
<dbReference type="Pfam" id="PF13947">
    <property type="entry name" value="GUB_WAK_bind"/>
    <property type="match status" value="1"/>
</dbReference>
<dbReference type="InterPro" id="IPR000719">
    <property type="entry name" value="Prot_kinase_dom"/>
</dbReference>
<dbReference type="InterPro" id="IPR018097">
    <property type="entry name" value="EGF_Ca-bd_CS"/>
</dbReference>
<evidence type="ECO:0000256" key="10">
    <source>
        <dbReference type="SAM" id="Phobius"/>
    </source>
</evidence>
<dbReference type="GO" id="GO:0005524">
    <property type="term" value="F:ATP binding"/>
    <property type="evidence" value="ECO:0007669"/>
    <property type="project" value="UniProtKB-KW"/>
</dbReference>
<feature type="signal peptide" evidence="11">
    <location>
        <begin position="1"/>
        <end position="27"/>
    </location>
</feature>
<dbReference type="Gene3D" id="1.10.510.10">
    <property type="entry name" value="Transferase(Phosphotransferase) domain 1"/>
    <property type="match status" value="1"/>
</dbReference>
<feature type="domain" description="EGF-like" evidence="13">
    <location>
        <begin position="294"/>
        <end position="331"/>
    </location>
</feature>
<dbReference type="RefSeq" id="XP_006653308.2">
    <property type="nucleotide sequence ID" value="XM_006653245.2"/>
</dbReference>
<dbReference type="Proteomes" id="UP000006038">
    <property type="component" value="Chromosome 4"/>
</dbReference>
<dbReference type="SUPFAM" id="SSF57196">
    <property type="entry name" value="EGF/Laminin"/>
    <property type="match status" value="1"/>
</dbReference>
<dbReference type="GO" id="GO:0004674">
    <property type="term" value="F:protein serine/threonine kinase activity"/>
    <property type="evidence" value="ECO:0007669"/>
    <property type="project" value="UniProtKB-KW"/>
</dbReference>